<organism evidence="9 10">
    <name type="scientific">Agathobacter ruminis</name>
    <dbReference type="NCBI Taxonomy" id="1712665"/>
    <lineage>
        <taxon>Bacteria</taxon>
        <taxon>Bacillati</taxon>
        <taxon>Bacillota</taxon>
        <taxon>Clostridia</taxon>
        <taxon>Lachnospirales</taxon>
        <taxon>Lachnospiraceae</taxon>
        <taxon>Agathobacter</taxon>
    </lineage>
</organism>
<dbReference type="RefSeq" id="WP_099386575.1">
    <property type="nucleotide sequence ID" value="NZ_JANSWH010000095.1"/>
</dbReference>
<evidence type="ECO:0000313" key="9">
    <source>
        <dbReference type="EMBL" id="PHU37089.1"/>
    </source>
</evidence>
<sequence>MRDLIFSFNATMPVFLMMVIGFFLRSIHWIDDEFASRLNRFVFKLPLPVLVFSQLATTDFRSTWDGRFVLFCFLATLCSITLVALISLLIKNASRGEFVQASYRSSAALLGIAYITNIYGEASMSALMILGSVPLYNVMAVVVLTITSPENKKLSGSTVQKTLFGIIKNPIIIGIALGMLWSVLRIPMPHILDKTVHNIGSIASPLGLIAMGASIKPDKISGALAPSLVASFFKLVGLAAIFLPIAISLGFRTDKLIAILIMLGSATTVSSFVMARSMGHEGTLTSNTVVITTLLSAFTLTGWIYILKVFNLI</sequence>
<feature type="transmembrane region" description="Helical" evidence="8">
    <location>
        <begin position="196"/>
        <end position="215"/>
    </location>
</feature>
<reference evidence="9 10" key="1">
    <citation type="submission" date="2017-10" db="EMBL/GenBank/DDBJ databases">
        <title>Resolving the taxonomy of Roseburia spp., Eubacterium rectale and Agathobacter spp. through phylogenomic analysis.</title>
        <authorList>
            <person name="Sheridan P.O."/>
            <person name="Walker A.W."/>
            <person name="Duncan S.H."/>
            <person name="Scott K.P."/>
            <person name="Toole P.W.O."/>
            <person name="Luis P."/>
            <person name="Flint H.J."/>
        </authorList>
    </citation>
    <scope>NUCLEOTIDE SEQUENCE [LARGE SCALE GENOMIC DNA]</scope>
    <source>
        <strain evidence="9 10">JK623</strain>
    </source>
</reference>
<feature type="transmembrane region" description="Helical" evidence="8">
    <location>
        <begin position="256"/>
        <end position="275"/>
    </location>
</feature>
<dbReference type="PANTHER" id="PTHR36838:SF4">
    <property type="entry name" value="AUXIN EFFLUX CARRIER FAMILY PROTEIN"/>
    <property type="match status" value="1"/>
</dbReference>
<keyword evidence="7 8" id="KW-0472">Membrane</keyword>
<evidence type="ECO:0000256" key="6">
    <source>
        <dbReference type="ARBA" id="ARBA00022989"/>
    </source>
</evidence>
<keyword evidence="6 8" id="KW-1133">Transmembrane helix</keyword>
<dbReference type="AlphaFoldDB" id="A0A2G3E1H9"/>
<evidence type="ECO:0008006" key="11">
    <source>
        <dbReference type="Google" id="ProtNLM"/>
    </source>
</evidence>
<evidence type="ECO:0000256" key="2">
    <source>
        <dbReference type="ARBA" id="ARBA00010145"/>
    </source>
</evidence>
<dbReference type="Pfam" id="PF03547">
    <property type="entry name" value="Mem_trans"/>
    <property type="match status" value="1"/>
</dbReference>
<keyword evidence="3" id="KW-0813">Transport</keyword>
<evidence type="ECO:0000256" key="7">
    <source>
        <dbReference type="ARBA" id="ARBA00023136"/>
    </source>
</evidence>
<protein>
    <recommendedName>
        <fullName evidence="11">AEC family transporter</fullName>
    </recommendedName>
</protein>
<evidence type="ECO:0000256" key="8">
    <source>
        <dbReference type="SAM" id="Phobius"/>
    </source>
</evidence>
<evidence type="ECO:0000256" key="3">
    <source>
        <dbReference type="ARBA" id="ARBA00022448"/>
    </source>
</evidence>
<feature type="transmembrane region" description="Helical" evidence="8">
    <location>
        <begin position="126"/>
        <end position="146"/>
    </location>
</feature>
<feature type="transmembrane region" description="Helical" evidence="8">
    <location>
        <begin position="68"/>
        <end position="90"/>
    </location>
</feature>
<evidence type="ECO:0000256" key="1">
    <source>
        <dbReference type="ARBA" id="ARBA00004651"/>
    </source>
</evidence>
<evidence type="ECO:0000256" key="4">
    <source>
        <dbReference type="ARBA" id="ARBA00022475"/>
    </source>
</evidence>
<dbReference type="GO" id="GO:0055085">
    <property type="term" value="P:transmembrane transport"/>
    <property type="evidence" value="ECO:0007669"/>
    <property type="project" value="InterPro"/>
</dbReference>
<keyword evidence="5 8" id="KW-0812">Transmembrane</keyword>
<keyword evidence="10" id="KW-1185">Reference proteome</keyword>
<comment type="caution">
    <text evidence="9">The sequence shown here is derived from an EMBL/GenBank/DDBJ whole genome shotgun (WGS) entry which is preliminary data.</text>
</comment>
<dbReference type="EMBL" id="PDYG01000082">
    <property type="protein sequence ID" value="PHU37089.1"/>
    <property type="molecule type" value="Genomic_DNA"/>
</dbReference>
<comment type="similarity">
    <text evidence="2">Belongs to the auxin efflux carrier (TC 2.A.69) family.</text>
</comment>
<evidence type="ECO:0000256" key="5">
    <source>
        <dbReference type="ARBA" id="ARBA00022692"/>
    </source>
</evidence>
<reference evidence="9 10" key="2">
    <citation type="submission" date="2017-10" db="EMBL/GenBank/DDBJ databases">
        <authorList>
            <person name="Banno H."/>
            <person name="Chua N.-H."/>
        </authorList>
    </citation>
    <scope>NUCLEOTIDE SEQUENCE [LARGE SCALE GENOMIC DNA]</scope>
    <source>
        <strain evidence="9 10">JK623</strain>
    </source>
</reference>
<dbReference type="InterPro" id="IPR004776">
    <property type="entry name" value="Mem_transp_PIN-like"/>
</dbReference>
<dbReference type="Proteomes" id="UP000224563">
    <property type="component" value="Unassembled WGS sequence"/>
</dbReference>
<dbReference type="GO" id="GO:0005886">
    <property type="term" value="C:plasma membrane"/>
    <property type="evidence" value="ECO:0007669"/>
    <property type="project" value="UniProtKB-SubCell"/>
</dbReference>
<dbReference type="PANTHER" id="PTHR36838">
    <property type="entry name" value="AUXIN EFFLUX CARRIER FAMILY PROTEIN"/>
    <property type="match status" value="1"/>
</dbReference>
<dbReference type="Gene3D" id="1.20.1530.20">
    <property type="match status" value="1"/>
</dbReference>
<feature type="transmembrane region" description="Helical" evidence="8">
    <location>
        <begin position="6"/>
        <end position="26"/>
    </location>
</feature>
<proteinExistence type="inferred from homology"/>
<dbReference type="InterPro" id="IPR038770">
    <property type="entry name" value="Na+/solute_symporter_sf"/>
</dbReference>
<feature type="transmembrane region" description="Helical" evidence="8">
    <location>
        <begin position="287"/>
        <end position="306"/>
    </location>
</feature>
<keyword evidence="4" id="KW-1003">Cell membrane</keyword>
<feature type="transmembrane region" description="Helical" evidence="8">
    <location>
        <begin position="166"/>
        <end position="184"/>
    </location>
</feature>
<accession>A0A2G3E1H9</accession>
<feature type="transmembrane region" description="Helical" evidence="8">
    <location>
        <begin position="227"/>
        <end position="250"/>
    </location>
</feature>
<evidence type="ECO:0000313" key="10">
    <source>
        <dbReference type="Proteomes" id="UP000224563"/>
    </source>
</evidence>
<name>A0A2G3E1H9_9FIRM</name>
<gene>
    <name evidence="9" type="ORF">CSX02_09885</name>
</gene>
<comment type="subcellular location">
    <subcellularLocation>
        <location evidence="1">Cell membrane</location>
        <topology evidence="1">Multi-pass membrane protein</topology>
    </subcellularLocation>
</comment>